<dbReference type="InterPro" id="IPR016032">
    <property type="entry name" value="Sig_transdc_resp-reg_C-effctor"/>
</dbReference>
<evidence type="ECO:0000259" key="4">
    <source>
        <dbReference type="PROSITE" id="PS50043"/>
    </source>
</evidence>
<keyword evidence="6" id="KW-1185">Reference proteome</keyword>
<name>A0A366FML1_9HYPH</name>
<keyword evidence="3" id="KW-0804">Transcription</keyword>
<proteinExistence type="predicted"/>
<dbReference type="PANTHER" id="PTHR44688">
    <property type="entry name" value="DNA-BINDING TRANSCRIPTIONAL ACTIVATOR DEVR_DOSR"/>
    <property type="match status" value="1"/>
</dbReference>
<dbReference type="InterPro" id="IPR036693">
    <property type="entry name" value="TF_LuxR_autoind-bd_dom_sf"/>
</dbReference>
<dbReference type="AlphaFoldDB" id="A0A366FML1"/>
<dbReference type="Pfam" id="PF00196">
    <property type="entry name" value="GerE"/>
    <property type="match status" value="1"/>
</dbReference>
<dbReference type="EMBL" id="QNRK01000007">
    <property type="protein sequence ID" value="RBP15882.1"/>
    <property type="molecule type" value="Genomic_DNA"/>
</dbReference>
<evidence type="ECO:0000256" key="3">
    <source>
        <dbReference type="ARBA" id="ARBA00023163"/>
    </source>
</evidence>
<dbReference type="Gene3D" id="3.30.450.80">
    <property type="entry name" value="Transcription factor LuxR-like, autoinducer-binding domain"/>
    <property type="match status" value="1"/>
</dbReference>
<dbReference type="PRINTS" id="PR00038">
    <property type="entry name" value="HTHLUXR"/>
</dbReference>
<comment type="caution">
    <text evidence="5">The sequence shown here is derived from an EMBL/GenBank/DDBJ whole genome shotgun (WGS) entry which is preliminary data.</text>
</comment>
<feature type="domain" description="HTH luxR-type" evidence="4">
    <location>
        <begin position="173"/>
        <end position="238"/>
    </location>
</feature>
<dbReference type="SUPFAM" id="SSF75516">
    <property type="entry name" value="Pheromone-binding domain of LuxR-like quorum-sensing transcription factors"/>
    <property type="match status" value="1"/>
</dbReference>
<evidence type="ECO:0000256" key="1">
    <source>
        <dbReference type="ARBA" id="ARBA00023015"/>
    </source>
</evidence>
<gene>
    <name evidence="5" type="ORF">DFR50_107152</name>
</gene>
<dbReference type="InterPro" id="IPR000792">
    <property type="entry name" value="Tscrpt_reg_LuxR_C"/>
</dbReference>
<accession>A0A366FML1</accession>
<dbReference type="InterPro" id="IPR036388">
    <property type="entry name" value="WH-like_DNA-bd_sf"/>
</dbReference>
<dbReference type="SMART" id="SM00421">
    <property type="entry name" value="HTH_LUXR"/>
    <property type="match status" value="1"/>
</dbReference>
<keyword evidence="2" id="KW-0238">DNA-binding</keyword>
<protein>
    <submittedName>
        <fullName evidence="5">LuxR family quorum sensing-dependent transcriptional regulator</fullName>
    </submittedName>
</protein>
<dbReference type="RefSeq" id="WP_170153105.1">
    <property type="nucleotide sequence ID" value="NZ_QNRK01000007.1"/>
</dbReference>
<dbReference type="GO" id="GO:0003677">
    <property type="term" value="F:DNA binding"/>
    <property type="evidence" value="ECO:0007669"/>
    <property type="project" value="UniProtKB-KW"/>
</dbReference>
<dbReference type="PROSITE" id="PS50043">
    <property type="entry name" value="HTH_LUXR_2"/>
    <property type="match status" value="1"/>
</dbReference>
<evidence type="ECO:0000256" key="2">
    <source>
        <dbReference type="ARBA" id="ARBA00023125"/>
    </source>
</evidence>
<dbReference type="Proteomes" id="UP000253529">
    <property type="component" value="Unassembled WGS sequence"/>
</dbReference>
<dbReference type="SUPFAM" id="SSF46894">
    <property type="entry name" value="C-terminal effector domain of the bipartite response regulators"/>
    <property type="match status" value="1"/>
</dbReference>
<dbReference type="InterPro" id="IPR005143">
    <property type="entry name" value="TF_LuxR_autoind-bd_dom"/>
</dbReference>
<dbReference type="Pfam" id="PF03472">
    <property type="entry name" value="Autoind_bind"/>
    <property type="match status" value="1"/>
</dbReference>
<keyword evidence="1" id="KW-0805">Transcription regulation</keyword>
<dbReference type="Gene3D" id="1.10.10.10">
    <property type="entry name" value="Winged helix-like DNA-binding domain superfamily/Winged helix DNA-binding domain"/>
    <property type="match status" value="1"/>
</dbReference>
<dbReference type="PANTHER" id="PTHR44688:SF16">
    <property type="entry name" value="DNA-BINDING TRANSCRIPTIONAL ACTIVATOR DEVR_DOSR"/>
    <property type="match status" value="1"/>
</dbReference>
<reference evidence="5 6" key="1">
    <citation type="submission" date="2018-06" db="EMBL/GenBank/DDBJ databases">
        <title>Genomic Encyclopedia of Type Strains, Phase IV (KMG-IV): sequencing the most valuable type-strain genomes for metagenomic binning, comparative biology and taxonomic classification.</title>
        <authorList>
            <person name="Goeker M."/>
        </authorList>
    </citation>
    <scope>NUCLEOTIDE SEQUENCE [LARGE SCALE GENOMIC DNA]</scope>
    <source>
        <strain evidence="5 6">DSM 24875</strain>
    </source>
</reference>
<organism evidence="5 6">
    <name type="scientific">Roseiarcus fermentans</name>
    <dbReference type="NCBI Taxonomy" id="1473586"/>
    <lineage>
        <taxon>Bacteria</taxon>
        <taxon>Pseudomonadati</taxon>
        <taxon>Pseudomonadota</taxon>
        <taxon>Alphaproteobacteria</taxon>
        <taxon>Hyphomicrobiales</taxon>
        <taxon>Roseiarcaceae</taxon>
        <taxon>Roseiarcus</taxon>
    </lineage>
</organism>
<dbReference type="GO" id="GO:0006355">
    <property type="term" value="P:regulation of DNA-templated transcription"/>
    <property type="evidence" value="ECO:0007669"/>
    <property type="project" value="InterPro"/>
</dbReference>
<evidence type="ECO:0000313" key="5">
    <source>
        <dbReference type="EMBL" id="RBP15882.1"/>
    </source>
</evidence>
<evidence type="ECO:0000313" key="6">
    <source>
        <dbReference type="Proteomes" id="UP000253529"/>
    </source>
</evidence>
<sequence>MPVPASSPPTAREATSFDDLRALAHRFAAGLGCDYFAYLALRPPAGAAHRGEILVSDYPPEWQARYLCRHYKYHDPVVTLAHDAREPYSWGHAGFLSAYGKGARRVFDEATEFRILEGCAVPTAGVAGDAGVFGVTLSHRGQARQMLRDRDDQIQLFAADFHAAAVRIAYGPERKARLELSPRQREVLAWTAEGLSSEATAERIGITASAVNYHLTAVCRKLGAANKVQAVALAIRRALI</sequence>
<dbReference type="CDD" id="cd06170">
    <property type="entry name" value="LuxR_C_like"/>
    <property type="match status" value="1"/>
</dbReference>